<accession>A0A4Y5TWX5</accession>
<keyword evidence="2" id="KW-1185">Reference proteome</keyword>
<proteinExistence type="predicted"/>
<dbReference type="Proteomes" id="UP000316128">
    <property type="component" value="Segment"/>
</dbReference>
<gene>
    <name evidence="1" type="ORF">2L372D_007</name>
</gene>
<evidence type="ECO:0000313" key="2">
    <source>
        <dbReference type="Proteomes" id="UP000316128"/>
    </source>
</evidence>
<dbReference type="EMBL" id="MK804893">
    <property type="protein sequence ID" value="QDB73921.1"/>
    <property type="molecule type" value="Genomic_DNA"/>
</dbReference>
<reference evidence="1 2" key="1">
    <citation type="submission" date="2019-04" db="EMBL/GenBank/DDBJ databases">
        <title>Nine Novel Phages from a Plateau Lake in Southwest China Provide Insights into Aeromonas Phage Diversity.</title>
        <authorList>
            <person name="Xiao W."/>
            <person name="Bai M."/>
            <person name="Wang Y."/>
            <person name="Cui X."/>
        </authorList>
    </citation>
    <scope>NUCLEOTIDE SEQUENCE [LARGE SCALE GENOMIC DNA]</scope>
</reference>
<sequence length="64" mass="7226">MFELIIIACTLNNTGDMVCESPITSQFSTYEQCNTNGPLFIDDMVTAGWIERGFAFIDYTCNKM</sequence>
<name>A0A4Y5TWX5_9CAUD</name>
<protein>
    <submittedName>
        <fullName evidence="1">Uncharacterized protein</fullName>
    </submittedName>
</protein>
<evidence type="ECO:0000313" key="1">
    <source>
        <dbReference type="EMBL" id="QDB73921.1"/>
    </source>
</evidence>
<organism evidence="1 2">
    <name type="scientific">Aeromonas phage 2L372D</name>
    <dbReference type="NCBI Taxonomy" id="2588097"/>
    <lineage>
        <taxon>Viruses</taxon>
        <taxon>Duplodnaviria</taxon>
        <taxon>Heunggongvirae</taxon>
        <taxon>Uroviricota</taxon>
        <taxon>Caudoviricetes</taxon>
        <taxon>Plateaulakevirus</taxon>
        <taxon>Plateaulakevirus pv2L372D</taxon>
    </lineage>
</organism>